<keyword evidence="1" id="KW-0175">Coiled coil</keyword>
<name>A0A269TJZ6_9BACT</name>
<evidence type="ECO:0000313" key="4">
    <source>
        <dbReference type="EMBL" id="PAK21480.1"/>
    </source>
</evidence>
<evidence type="ECO:0000256" key="3">
    <source>
        <dbReference type="SAM" id="SignalP"/>
    </source>
</evidence>
<dbReference type="RefSeq" id="WP_095334649.1">
    <property type="nucleotide sequence ID" value="NZ_NQNY01000004.1"/>
</dbReference>
<accession>A0A269TJZ6</accession>
<protein>
    <submittedName>
        <fullName evidence="4">Uncharacterized protein</fullName>
    </submittedName>
</protein>
<keyword evidence="2" id="KW-0812">Transmembrane</keyword>
<dbReference type="EMBL" id="NQNY01000004">
    <property type="protein sequence ID" value="PAK21480.1"/>
    <property type="molecule type" value="Genomic_DNA"/>
</dbReference>
<evidence type="ECO:0000256" key="2">
    <source>
        <dbReference type="SAM" id="Phobius"/>
    </source>
</evidence>
<sequence>MKKSIIKGAISTISLISLVAAGATSFLSASQFQPSITLKEKPYIIQNETLKEKPYVIQNYIQENPLLNEPKKEIISFASKYLESFIYGTYDTEKPGYNRAHPGVPLEPIEEIQLPKLFESRAYIDNLTPHEKEIFFDVLNDAIKELIDAGDIYDKEKTSEIFTKYGKMLPSLNKKAFQIYITDVKTKHFQKIHDEELRKRKLELKKLEEKAKADLAESQRKLRESQIVESQNNSVSTSSIESKIREKDYMLKIADQLSIAKNVFIGASAVAVAGIAFYGLLVAPTLGFAAIPLGIVTAAAGLFSVAAATLSTAENGIRNNYQQAISNLRLGYDMITDGFSFAHSIATILTGILTATSAISVAAAPFVAGVSLIIPTVSFALSFVNNWRNI</sequence>
<feature type="transmembrane region" description="Helical" evidence="2">
    <location>
        <begin position="263"/>
        <end position="281"/>
    </location>
</feature>
<feature type="transmembrane region" description="Helical" evidence="2">
    <location>
        <begin position="288"/>
        <end position="310"/>
    </location>
</feature>
<keyword evidence="2" id="KW-0472">Membrane</keyword>
<comment type="caution">
    <text evidence="4">The sequence shown here is derived from an EMBL/GenBank/DDBJ whole genome shotgun (WGS) entry which is preliminary data.</text>
</comment>
<feature type="transmembrane region" description="Helical" evidence="2">
    <location>
        <begin position="338"/>
        <end position="359"/>
    </location>
</feature>
<proteinExistence type="predicted"/>
<evidence type="ECO:0000313" key="5">
    <source>
        <dbReference type="Proteomes" id="UP000216943"/>
    </source>
</evidence>
<organism evidence="4 5">
    <name type="scientific">Mycoplasmopsis agassizii</name>
    <dbReference type="NCBI Taxonomy" id="33922"/>
    <lineage>
        <taxon>Bacteria</taxon>
        <taxon>Bacillati</taxon>
        <taxon>Mycoplasmatota</taxon>
        <taxon>Mycoplasmoidales</taxon>
        <taxon>Metamycoplasmataceae</taxon>
        <taxon>Mycoplasmopsis</taxon>
    </lineage>
</organism>
<keyword evidence="3" id="KW-0732">Signal</keyword>
<feature type="coiled-coil region" evidence="1">
    <location>
        <begin position="190"/>
        <end position="224"/>
    </location>
</feature>
<dbReference type="AlphaFoldDB" id="A0A269TJZ6"/>
<keyword evidence="2" id="KW-1133">Transmembrane helix</keyword>
<feature type="chain" id="PRO_5013125889" evidence="3">
    <location>
        <begin position="30"/>
        <end position="390"/>
    </location>
</feature>
<feature type="transmembrane region" description="Helical" evidence="2">
    <location>
        <begin position="366"/>
        <end position="384"/>
    </location>
</feature>
<evidence type="ECO:0000256" key="1">
    <source>
        <dbReference type="SAM" id="Coils"/>
    </source>
</evidence>
<reference evidence="5" key="1">
    <citation type="submission" date="2017-08" db="EMBL/GenBank/DDBJ databases">
        <authorList>
            <person name="Alvarez-Ponce D."/>
            <person name="Weitzman C.L."/>
            <person name="Tillett R.L."/>
            <person name="Sandmeier F.C."/>
            <person name="Tracy C.R."/>
        </authorList>
    </citation>
    <scope>NUCLEOTIDE SEQUENCE [LARGE SCALE GENOMIC DNA]</scope>
    <source>
        <strain evidence="5">723</strain>
    </source>
</reference>
<feature type="signal peptide" evidence="3">
    <location>
        <begin position="1"/>
        <end position="29"/>
    </location>
</feature>
<gene>
    <name evidence="4" type="ORF">CJJ23_01660</name>
</gene>
<dbReference type="Proteomes" id="UP000216943">
    <property type="component" value="Unassembled WGS sequence"/>
</dbReference>